<evidence type="ECO:0000313" key="3">
    <source>
        <dbReference type="Proteomes" id="UP001447188"/>
    </source>
</evidence>
<proteinExistence type="predicted"/>
<reference evidence="2 3" key="1">
    <citation type="submission" date="2024-02" db="EMBL/GenBank/DDBJ databases">
        <title>Discinaceae phylogenomics.</title>
        <authorList>
            <person name="Dirks A.C."/>
            <person name="James T.Y."/>
        </authorList>
    </citation>
    <scope>NUCLEOTIDE SEQUENCE [LARGE SCALE GENOMIC DNA]</scope>
    <source>
        <strain evidence="2 3">ACD0624</strain>
    </source>
</reference>
<comment type="caution">
    <text evidence="2">The sequence shown here is derived from an EMBL/GenBank/DDBJ whole genome shotgun (WGS) entry which is preliminary data.</text>
</comment>
<accession>A0ABR3GJG6</accession>
<organism evidence="2 3">
    <name type="scientific">Discina gigas</name>
    <dbReference type="NCBI Taxonomy" id="1032678"/>
    <lineage>
        <taxon>Eukaryota</taxon>
        <taxon>Fungi</taxon>
        <taxon>Dikarya</taxon>
        <taxon>Ascomycota</taxon>
        <taxon>Pezizomycotina</taxon>
        <taxon>Pezizomycetes</taxon>
        <taxon>Pezizales</taxon>
        <taxon>Discinaceae</taxon>
        <taxon>Discina</taxon>
    </lineage>
</organism>
<gene>
    <name evidence="2" type="ORF">Q9L58_004981</name>
</gene>
<name>A0ABR3GJG6_9PEZI</name>
<evidence type="ECO:0000313" key="2">
    <source>
        <dbReference type="EMBL" id="KAL0636075.1"/>
    </source>
</evidence>
<feature type="region of interest" description="Disordered" evidence="1">
    <location>
        <begin position="30"/>
        <end position="68"/>
    </location>
</feature>
<feature type="compositionally biased region" description="Low complexity" evidence="1">
    <location>
        <begin position="45"/>
        <end position="59"/>
    </location>
</feature>
<sequence length="207" mass="22824">MGWFWNDSTASGPAKDPFHRLNPDVREFLLRESPLKPAPAPAPAPTASTAAEPALSSPSQPTTPSKYGNRYADIWEQYRSPHAQEATRSAQEQLSDIIQAYKWRKGAIGRAALENCADQQTALYNCYQNGTVRERMTTCSAYNHKLQNCYMTQAKLLRTLGYMSDFTRAPEVDEKIQMYADKMYQEEEAAAAAASGSGSGSGSESPL</sequence>
<keyword evidence="3" id="KW-1185">Reference proteome</keyword>
<dbReference type="EMBL" id="JBBBZM010000057">
    <property type="protein sequence ID" value="KAL0636075.1"/>
    <property type="molecule type" value="Genomic_DNA"/>
</dbReference>
<feature type="compositionally biased region" description="Polar residues" evidence="1">
    <location>
        <begin position="1"/>
        <end position="11"/>
    </location>
</feature>
<feature type="region of interest" description="Disordered" evidence="1">
    <location>
        <begin position="1"/>
        <end position="20"/>
    </location>
</feature>
<dbReference type="Proteomes" id="UP001447188">
    <property type="component" value="Unassembled WGS sequence"/>
</dbReference>
<evidence type="ECO:0000256" key="1">
    <source>
        <dbReference type="SAM" id="MobiDB-lite"/>
    </source>
</evidence>
<protein>
    <submittedName>
        <fullName evidence="2">Uncharacterized protein</fullName>
    </submittedName>
</protein>